<reference evidence="3 4" key="1">
    <citation type="submission" date="2015-09" db="EMBL/GenBank/DDBJ databases">
        <title>Draft genome of the scarab beetle Oryctes borbonicus.</title>
        <authorList>
            <person name="Meyer J.M."/>
            <person name="Markov G.V."/>
            <person name="Baskaran P."/>
            <person name="Herrmann M."/>
            <person name="Sommer R.J."/>
            <person name="Roedelsperger C."/>
        </authorList>
    </citation>
    <scope>NUCLEOTIDE SEQUENCE [LARGE SCALE GENOMIC DNA]</scope>
    <source>
        <strain evidence="3">OB123</strain>
        <tissue evidence="3">Whole animal</tissue>
    </source>
</reference>
<evidence type="ECO:0000313" key="3">
    <source>
        <dbReference type="EMBL" id="KRT84368.1"/>
    </source>
</evidence>
<gene>
    <name evidence="3" type="ORF">AMK59_23</name>
</gene>
<dbReference type="InterPro" id="IPR033551">
    <property type="entry name" value="DRC7/lobo"/>
</dbReference>
<dbReference type="EMBL" id="LJIG01002572">
    <property type="protein sequence ID" value="KRT84368.1"/>
    <property type="molecule type" value="Genomic_DNA"/>
</dbReference>
<dbReference type="OrthoDB" id="10262874at2759"/>
<keyword evidence="2" id="KW-0472">Membrane</keyword>
<feature type="coiled-coil region" evidence="1">
    <location>
        <begin position="93"/>
        <end position="120"/>
    </location>
</feature>
<organism evidence="3 4">
    <name type="scientific">Oryctes borbonicus</name>
    <dbReference type="NCBI Taxonomy" id="1629725"/>
    <lineage>
        <taxon>Eukaryota</taxon>
        <taxon>Metazoa</taxon>
        <taxon>Ecdysozoa</taxon>
        <taxon>Arthropoda</taxon>
        <taxon>Hexapoda</taxon>
        <taxon>Insecta</taxon>
        <taxon>Pterygota</taxon>
        <taxon>Neoptera</taxon>
        <taxon>Endopterygota</taxon>
        <taxon>Coleoptera</taxon>
        <taxon>Polyphaga</taxon>
        <taxon>Scarabaeiformia</taxon>
        <taxon>Scarabaeidae</taxon>
        <taxon>Dynastinae</taxon>
        <taxon>Oryctes</taxon>
    </lineage>
</organism>
<evidence type="ECO:0000256" key="1">
    <source>
        <dbReference type="SAM" id="Coils"/>
    </source>
</evidence>
<evidence type="ECO:0000256" key="2">
    <source>
        <dbReference type="SAM" id="Phobius"/>
    </source>
</evidence>
<proteinExistence type="predicted"/>
<keyword evidence="1" id="KW-0175">Coiled coil</keyword>
<dbReference type="GO" id="GO:0030317">
    <property type="term" value="P:flagellated sperm motility"/>
    <property type="evidence" value="ECO:0007669"/>
    <property type="project" value="TreeGrafter"/>
</dbReference>
<accession>A0A0T6BAL4</accession>
<protein>
    <submittedName>
        <fullName evidence="3">Uncharacterized protein</fullName>
    </submittedName>
</protein>
<feature type="non-terminal residue" evidence="3">
    <location>
        <position position="186"/>
    </location>
</feature>
<name>A0A0T6BAL4_9SCAR</name>
<keyword evidence="2" id="KW-1133">Transmembrane helix</keyword>
<dbReference type="GO" id="GO:0031514">
    <property type="term" value="C:motile cilium"/>
    <property type="evidence" value="ECO:0007669"/>
    <property type="project" value="TreeGrafter"/>
</dbReference>
<keyword evidence="4" id="KW-1185">Reference proteome</keyword>
<dbReference type="PANTHER" id="PTHR35249">
    <property type="entry name" value="DYNEIN REGULATORY COMPLEX SUBUNIT 7"/>
    <property type="match status" value="1"/>
</dbReference>
<sequence length="186" mass="21817">QPDRLYSPHTVFLRKTGHSYEIAAALCSLLIGLAYDAYVVSGYAARDVTLKIMTRINCPFPEEEEKEEKPPEEALDAKYILKPPLDLRSKFLLQMEQREKDKELAEKQRIEEEMRKEIEELEKPPFDELNGLRLHAWVLIRPGKRDIREPFFIEPSTGYKHEISSTQYCGIESIWNDTNYWARTRA</sequence>
<evidence type="ECO:0000313" key="4">
    <source>
        <dbReference type="Proteomes" id="UP000051574"/>
    </source>
</evidence>
<comment type="caution">
    <text evidence="3">The sequence shown here is derived from an EMBL/GenBank/DDBJ whole genome shotgun (WGS) entry which is preliminary data.</text>
</comment>
<keyword evidence="2" id="KW-0812">Transmembrane</keyword>
<feature type="transmembrane region" description="Helical" evidence="2">
    <location>
        <begin position="22"/>
        <end position="45"/>
    </location>
</feature>
<dbReference type="Proteomes" id="UP000051574">
    <property type="component" value="Unassembled WGS sequence"/>
</dbReference>
<dbReference type="PANTHER" id="PTHR35249:SF2">
    <property type="entry name" value="DYNEIN REGULATORY COMPLEX SUBUNIT 7"/>
    <property type="match status" value="1"/>
</dbReference>
<feature type="non-terminal residue" evidence="3">
    <location>
        <position position="1"/>
    </location>
</feature>
<dbReference type="AlphaFoldDB" id="A0A0T6BAL4"/>